<proteinExistence type="predicted"/>
<evidence type="ECO:0000313" key="3">
    <source>
        <dbReference type="Proteomes" id="UP000314982"/>
    </source>
</evidence>
<accession>A0A4W5LVU5</accession>
<protein>
    <recommendedName>
        <fullName evidence="4">PDZ domain-containing protein</fullName>
    </recommendedName>
</protein>
<evidence type="ECO:0000313" key="2">
    <source>
        <dbReference type="Ensembl" id="ENSHHUP00000029824.1"/>
    </source>
</evidence>
<name>A0A4W5LVU5_9TELE</name>
<feature type="region of interest" description="Disordered" evidence="1">
    <location>
        <begin position="1"/>
        <end position="103"/>
    </location>
</feature>
<dbReference type="Ensembl" id="ENSHHUT00000031063.1">
    <property type="protein sequence ID" value="ENSHHUP00000029824.1"/>
    <property type="gene ID" value="ENSHHUG00000019004.1"/>
</dbReference>
<reference evidence="3" key="1">
    <citation type="submission" date="2018-06" db="EMBL/GenBank/DDBJ databases">
        <title>Genome assembly of Danube salmon.</title>
        <authorList>
            <person name="Macqueen D.J."/>
            <person name="Gundappa M.K."/>
        </authorList>
    </citation>
    <scope>NUCLEOTIDE SEQUENCE [LARGE SCALE GENOMIC DNA]</scope>
</reference>
<feature type="compositionally biased region" description="Basic and acidic residues" evidence="1">
    <location>
        <begin position="70"/>
        <end position="89"/>
    </location>
</feature>
<dbReference type="SUPFAM" id="SSF50156">
    <property type="entry name" value="PDZ domain-like"/>
    <property type="match status" value="1"/>
</dbReference>
<dbReference type="Proteomes" id="UP000314982">
    <property type="component" value="Unassembled WGS sequence"/>
</dbReference>
<sequence>MSSPPSPSSSLLLSQTHPPKQAAVASPAPTKKPQTPESLALSRGPLEASISISKVKSSGGSSGSTATELVSREATLKILRETSSKKASENEAESSESVTVPAAKDPLEQTASLSKTCRLSCKLPVVSSVEGGLVSPPASSLPSSCTSPDFEYCSKDPATCPIVPGQEIIIEIAKGRSGLGLSIVGGKDTQLVRLLALLKGVDHVDHDSQR</sequence>
<feature type="compositionally biased region" description="Low complexity" evidence="1">
    <location>
        <begin position="49"/>
        <end position="59"/>
    </location>
</feature>
<evidence type="ECO:0000256" key="1">
    <source>
        <dbReference type="SAM" id="MobiDB-lite"/>
    </source>
</evidence>
<reference evidence="2" key="2">
    <citation type="submission" date="2025-08" db="UniProtKB">
        <authorList>
            <consortium name="Ensembl"/>
        </authorList>
    </citation>
    <scope>IDENTIFICATION</scope>
</reference>
<dbReference type="Gene3D" id="2.30.42.10">
    <property type="match status" value="1"/>
</dbReference>
<dbReference type="AlphaFoldDB" id="A0A4W5LVU5"/>
<dbReference type="InterPro" id="IPR036034">
    <property type="entry name" value="PDZ_sf"/>
</dbReference>
<evidence type="ECO:0008006" key="4">
    <source>
        <dbReference type="Google" id="ProtNLM"/>
    </source>
</evidence>
<dbReference type="STRING" id="62062.ENSHHUP00000029824"/>
<keyword evidence="3" id="KW-1185">Reference proteome</keyword>
<organism evidence="2 3">
    <name type="scientific">Hucho hucho</name>
    <name type="common">huchen</name>
    <dbReference type="NCBI Taxonomy" id="62062"/>
    <lineage>
        <taxon>Eukaryota</taxon>
        <taxon>Metazoa</taxon>
        <taxon>Chordata</taxon>
        <taxon>Craniata</taxon>
        <taxon>Vertebrata</taxon>
        <taxon>Euteleostomi</taxon>
        <taxon>Actinopterygii</taxon>
        <taxon>Neopterygii</taxon>
        <taxon>Teleostei</taxon>
        <taxon>Protacanthopterygii</taxon>
        <taxon>Salmoniformes</taxon>
        <taxon>Salmonidae</taxon>
        <taxon>Salmoninae</taxon>
        <taxon>Hucho</taxon>
    </lineage>
</organism>
<reference evidence="2" key="3">
    <citation type="submission" date="2025-09" db="UniProtKB">
        <authorList>
            <consortium name="Ensembl"/>
        </authorList>
    </citation>
    <scope>IDENTIFICATION</scope>
</reference>